<dbReference type="SUPFAM" id="SSF51182">
    <property type="entry name" value="RmlC-like cupins"/>
    <property type="match status" value="1"/>
</dbReference>
<dbReference type="Proteomes" id="UP000299211">
    <property type="component" value="Unassembled WGS sequence"/>
</dbReference>
<dbReference type="Proteomes" id="UP000302139">
    <property type="component" value="Unassembled WGS sequence"/>
</dbReference>
<evidence type="ECO:0000313" key="6">
    <source>
        <dbReference type="Proteomes" id="UP000302139"/>
    </source>
</evidence>
<dbReference type="Pfam" id="PF12973">
    <property type="entry name" value="Cupin_7"/>
    <property type="match status" value="1"/>
</dbReference>
<protein>
    <recommendedName>
        <fullName evidence="2">ChrR-like cupin domain-containing protein</fullName>
    </recommendedName>
</protein>
<dbReference type="InterPro" id="IPR011051">
    <property type="entry name" value="RmlC_Cupin_sf"/>
</dbReference>
<organism evidence="3 6">
    <name type="scientific">Streptomyces avermitilis</name>
    <dbReference type="NCBI Taxonomy" id="33903"/>
    <lineage>
        <taxon>Bacteria</taxon>
        <taxon>Bacillati</taxon>
        <taxon>Actinomycetota</taxon>
        <taxon>Actinomycetes</taxon>
        <taxon>Kitasatosporales</taxon>
        <taxon>Streptomycetaceae</taxon>
        <taxon>Streptomyces</taxon>
    </lineage>
</organism>
<sequence length="155" mass="16358">MSASERDSSSSEPERSLSPSGPEPDFPADGPESEFRLPAGPWTAPEGAAPGVAERVLAESASGHRRTALVRWAPGTDTSAQGVARHDFWEEVYLLEGSLYDLTLDETFRAGMYACRPPGMPHGPWTSAEGVTMLVCTYAAGPAGSAGRTPPPRGE</sequence>
<evidence type="ECO:0000313" key="5">
    <source>
        <dbReference type="Proteomes" id="UP000299211"/>
    </source>
</evidence>
<dbReference type="EMBL" id="BJHX01000001">
    <property type="protein sequence ID" value="GDY67918.1"/>
    <property type="molecule type" value="Genomic_DNA"/>
</dbReference>
<evidence type="ECO:0000313" key="3">
    <source>
        <dbReference type="EMBL" id="GDY67918.1"/>
    </source>
</evidence>
<dbReference type="InterPro" id="IPR025979">
    <property type="entry name" value="ChrR-like_cupin_dom"/>
</dbReference>
<comment type="caution">
    <text evidence="3">The sequence shown here is derived from an EMBL/GenBank/DDBJ whole genome shotgun (WGS) entry which is preliminary data.</text>
</comment>
<dbReference type="AlphaFoldDB" id="A0A4D4M7X8"/>
<dbReference type="EMBL" id="BJHY01000001">
    <property type="protein sequence ID" value="GDY71755.1"/>
    <property type="molecule type" value="Genomic_DNA"/>
</dbReference>
<proteinExistence type="predicted"/>
<gene>
    <name evidence="3" type="ORF">SAV14893_073110</name>
    <name evidence="4" type="ORF">SAV31267_012400</name>
</gene>
<reference evidence="3 6" key="2">
    <citation type="submission" date="2019-04" db="EMBL/GenBank/DDBJ databases">
        <title>Draft genome sequences of Streptomyces avermitilis NBRC 14893.</title>
        <authorList>
            <person name="Komaki H."/>
            <person name="Tamura T."/>
            <person name="Hosoyama A."/>
        </authorList>
    </citation>
    <scope>NUCLEOTIDE SEQUENCE [LARGE SCALE GENOMIC DNA]</scope>
    <source>
        <strain evidence="3 6">NBRC 14893</strain>
    </source>
</reference>
<feature type="domain" description="ChrR-like cupin" evidence="2">
    <location>
        <begin position="47"/>
        <end position="137"/>
    </location>
</feature>
<feature type="compositionally biased region" description="Basic and acidic residues" evidence="1">
    <location>
        <begin position="1"/>
        <end position="15"/>
    </location>
</feature>
<evidence type="ECO:0000256" key="1">
    <source>
        <dbReference type="SAM" id="MobiDB-lite"/>
    </source>
</evidence>
<feature type="region of interest" description="Disordered" evidence="1">
    <location>
        <begin position="1"/>
        <end position="53"/>
    </location>
</feature>
<dbReference type="Gene3D" id="2.60.120.10">
    <property type="entry name" value="Jelly Rolls"/>
    <property type="match status" value="1"/>
</dbReference>
<evidence type="ECO:0000259" key="2">
    <source>
        <dbReference type="Pfam" id="PF12973"/>
    </source>
</evidence>
<evidence type="ECO:0000313" key="4">
    <source>
        <dbReference type="EMBL" id="GDY71755.1"/>
    </source>
</evidence>
<reference evidence="4 5" key="1">
    <citation type="submission" date="2019-04" db="EMBL/GenBank/DDBJ databases">
        <title>Draft genome sequences of Streptomyces avermitilis ATCC 31267.</title>
        <authorList>
            <person name="Komaki H."/>
            <person name="Tamura T."/>
            <person name="Hosoyama A."/>
        </authorList>
    </citation>
    <scope>NUCLEOTIDE SEQUENCE [LARGE SCALE GENOMIC DNA]</scope>
    <source>
        <strain evidence="4 5">ATCC 31267</strain>
    </source>
</reference>
<accession>A0A4D4M7X8</accession>
<name>A0A4D4M7X8_STRAX</name>
<dbReference type="InterPro" id="IPR014710">
    <property type="entry name" value="RmlC-like_jellyroll"/>
</dbReference>
<dbReference type="RefSeq" id="WP_078234852.1">
    <property type="nucleotide sequence ID" value="NZ_BAABTN010000010.1"/>
</dbReference>